<evidence type="ECO:0000256" key="4">
    <source>
        <dbReference type="ARBA" id="ARBA00022862"/>
    </source>
</evidence>
<evidence type="ECO:0000256" key="9">
    <source>
        <dbReference type="ARBA" id="ARBA00038489"/>
    </source>
</evidence>
<dbReference type="PROSITE" id="PS51352">
    <property type="entry name" value="THIOREDOXIN_2"/>
    <property type="match status" value="1"/>
</dbReference>
<evidence type="ECO:0000256" key="10">
    <source>
        <dbReference type="ARBA" id="ARBA00049091"/>
    </source>
</evidence>
<dbReference type="RefSeq" id="WP_310898916.1">
    <property type="nucleotide sequence ID" value="NZ_JAMQOS010000001.1"/>
</dbReference>
<comment type="similarity">
    <text evidence="9">Belongs to the peroxiredoxin family. BCP/PrxQ subfamily.</text>
</comment>
<dbReference type="InterPro" id="IPR050924">
    <property type="entry name" value="Peroxiredoxin_BCP/PrxQ"/>
</dbReference>
<dbReference type="PIRSF" id="PIRSF000239">
    <property type="entry name" value="AHPC"/>
    <property type="match status" value="1"/>
</dbReference>
<dbReference type="EC" id="1.11.1.24" evidence="2"/>
<dbReference type="Proteomes" id="UP001268864">
    <property type="component" value="Unassembled WGS sequence"/>
</dbReference>
<comment type="caution">
    <text evidence="12">The sequence shown here is derived from an EMBL/GenBank/DDBJ whole genome shotgun (WGS) entry which is preliminary data.</text>
</comment>
<comment type="catalytic activity">
    <reaction evidence="10">
        <text>a hydroperoxide + [thioredoxin]-dithiol = an alcohol + [thioredoxin]-disulfide + H2O</text>
        <dbReference type="Rhea" id="RHEA:62620"/>
        <dbReference type="Rhea" id="RHEA-COMP:10698"/>
        <dbReference type="Rhea" id="RHEA-COMP:10700"/>
        <dbReference type="ChEBI" id="CHEBI:15377"/>
        <dbReference type="ChEBI" id="CHEBI:29950"/>
        <dbReference type="ChEBI" id="CHEBI:30879"/>
        <dbReference type="ChEBI" id="CHEBI:35924"/>
        <dbReference type="ChEBI" id="CHEBI:50058"/>
        <dbReference type="EC" id="1.11.1.24"/>
    </reaction>
</comment>
<gene>
    <name evidence="12" type="ORF">NDI86_03020</name>
</gene>
<dbReference type="InterPro" id="IPR036249">
    <property type="entry name" value="Thioredoxin-like_sf"/>
</dbReference>
<dbReference type="SUPFAM" id="SSF52833">
    <property type="entry name" value="Thioredoxin-like"/>
    <property type="match status" value="1"/>
</dbReference>
<dbReference type="EMBL" id="JAMQOS010000001">
    <property type="protein sequence ID" value="MDS0281078.1"/>
    <property type="molecule type" value="Genomic_DNA"/>
</dbReference>
<dbReference type="PANTHER" id="PTHR42801:SF22">
    <property type="entry name" value="PEROXIREDOXIN SLL0755-RELATED"/>
    <property type="match status" value="1"/>
</dbReference>
<proteinExistence type="inferred from homology"/>
<dbReference type="Pfam" id="PF00578">
    <property type="entry name" value="AhpC-TSA"/>
    <property type="match status" value="1"/>
</dbReference>
<keyword evidence="4" id="KW-0049">Antioxidant</keyword>
<accession>A0ABU2FK15</accession>
<sequence>MVRVGDVAPDFTLRGTDGQLLSQYSLSDYADEGYVILSFYMNDFSPVCSDQVCDLDDIDLFQFEENVSMFGISPDYVYSHREYSRQKGLTFPLLSDTKFEVSKDYGVYDAEQESGVRRALFLVDSDRRVQYRWVAEDNWERWDHGTTEALKDRLDQLRA</sequence>
<comment type="subunit">
    <text evidence="1">Monomer.</text>
</comment>
<dbReference type="InterPro" id="IPR000866">
    <property type="entry name" value="AhpC/TSA"/>
</dbReference>
<dbReference type="InterPro" id="IPR024706">
    <property type="entry name" value="Peroxiredoxin_AhpC-typ"/>
</dbReference>
<keyword evidence="5" id="KW-0560">Oxidoreductase</keyword>
<reference evidence="12 13" key="1">
    <citation type="submission" date="2022-06" db="EMBL/GenBank/DDBJ databases">
        <title>Halomicroarcula sp. a new haloarchaeum isolate from saline soil.</title>
        <authorList>
            <person name="Strakova D."/>
            <person name="Galisteo C."/>
            <person name="Sanchez-Porro C."/>
            <person name="Ventosa A."/>
        </authorList>
    </citation>
    <scope>NUCLEOTIDE SEQUENCE [LARGE SCALE GENOMIC DNA]</scope>
    <source>
        <strain evidence="12 13">S3CR25-11</strain>
    </source>
</reference>
<dbReference type="PANTHER" id="PTHR42801">
    <property type="entry name" value="THIOREDOXIN-DEPENDENT PEROXIDE REDUCTASE"/>
    <property type="match status" value="1"/>
</dbReference>
<evidence type="ECO:0000256" key="3">
    <source>
        <dbReference type="ARBA" id="ARBA00022559"/>
    </source>
</evidence>
<evidence type="ECO:0000256" key="6">
    <source>
        <dbReference type="ARBA" id="ARBA00023157"/>
    </source>
</evidence>
<evidence type="ECO:0000256" key="5">
    <source>
        <dbReference type="ARBA" id="ARBA00023002"/>
    </source>
</evidence>
<keyword evidence="3" id="KW-0575">Peroxidase</keyword>
<evidence type="ECO:0000256" key="2">
    <source>
        <dbReference type="ARBA" id="ARBA00013017"/>
    </source>
</evidence>
<keyword evidence="13" id="KW-1185">Reference proteome</keyword>
<evidence type="ECO:0000259" key="11">
    <source>
        <dbReference type="PROSITE" id="PS51352"/>
    </source>
</evidence>
<keyword evidence="6" id="KW-1015">Disulfide bond</keyword>
<evidence type="ECO:0000256" key="1">
    <source>
        <dbReference type="ARBA" id="ARBA00011245"/>
    </source>
</evidence>
<name>A0ABU2FK15_9EURY</name>
<organism evidence="12 13">
    <name type="scientific">Haloarcula onubensis</name>
    <dbReference type="NCBI Taxonomy" id="2950539"/>
    <lineage>
        <taxon>Archaea</taxon>
        <taxon>Methanobacteriati</taxon>
        <taxon>Methanobacteriota</taxon>
        <taxon>Stenosarchaea group</taxon>
        <taxon>Halobacteria</taxon>
        <taxon>Halobacteriales</taxon>
        <taxon>Haloarculaceae</taxon>
        <taxon>Haloarcula</taxon>
    </lineage>
</organism>
<evidence type="ECO:0000313" key="13">
    <source>
        <dbReference type="Proteomes" id="UP001268864"/>
    </source>
</evidence>
<evidence type="ECO:0000256" key="7">
    <source>
        <dbReference type="ARBA" id="ARBA00023284"/>
    </source>
</evidence>
<evidence type="ECO:0000256" key="8">
    <source>
        <dbReference type="ARBA" id="ARBA00032824"/>
    </source>
</evidence>
<keyword evidence="7" id="KW-0676">Redox-active center</keyword>
<feature type="domain" description="Thioredoxin" evidence="11">
    <location>
        <begin position="2"/>
        <end position="159"/>
    </location>
</feature>
<dbReference type="InterPro" id="IPR013766">
    <property type="entry name" value="Thioredoxin_domain"/>
</dbReference>
<evidence type="ECO:0000313" key="12">
    <source>
        <dbReference type="EMBL" id="MDS0281078.1"/>
    </source>
</evidence>
<dbReference type="Gene3D" id="3.40.30.10">
    <property type="entry name" value="Glutaredoxin"/>
    <property type="match status" value="1"/>
</dbReference>
<protein>
    <recommendedName>
        <fullName evidence="2">thioredoxin-dependent peroxiredoxin</fullName>
        <ecNumber evidence="2">1.11.1.24</ecNumber>
    </recommendedName>
    <alternativeName>
        <fullName evidence="8">Thioredoxin peroxidase</fullName>
    </alternativeName>
</protein>